<feature type="chain" id="PRO_5012214184" evidence="2">
    <location>
        <begin position="23"/>
        <end position="190"/>
    </location>
</feature>
<dbReference type="GO" id="GO:0016209">
    <property type="term" value="F:antioxidant activity"/>
    <property type="evidence" value="ECO:0007669"/>
    <property type="project" value="InterPro"/>
</dbReference>
<dbReference type="GO" id="GO:0015036">
    <property type="term" value="F:disulfide oxidoreductase activity"/>
    <property type="evidence" value="ECO:0007669"/>
    <property type="project" value="UniProtKB-ARBA"/>
</dbReference>
<dbReference type="AlphaFoldDB" id="A0A1X6Z7B8"/>
<protein>
    <submittedName>
        <fullName evidence="4">Thiol:disulfide interchange protein TlpA</fullName>
    </submittedName>
</protein>
<dbReference type="SUPFAM" id="SSF52833">
    <property type="entry name" value="Thioredoxin-like"/>
    <property type="match status" value="1"/>
</dbReference>
<evidence type="ECO:0000313" key="4">
    <source>
        <dbReference type="EMBL" id="SLN40966.1"/>
    </source>
</evidence>
<sequence>MRKFRSIVLYMALALGANTAFAADPAEITALREGDMKKLIVYEEPRPASSALYVNEDGSEGSLADYKGKVVVLNLWATWCAPCRKEMPSLSELQAALSEEGIEVVTVATGPVATPPPMIAKFFTDIGVDNLPQHRDPKQDLARSVKIFGLPVSIIIDRDGNEVARMLGDADWSSDNAKAIMRAFAENPPS</sequence>
<dbReference type="InterPro" id="IPR013766">
    <property type="entry name" value="Thioredoxin_domain"/>
</dbReference>
<dbReference type="OrthoDB" id="9799347at2"/>
<keyword evidence="2" id="KW-0732">Signal</keyword>
<dbReference type="RefSeq" id="WP_085805504.1">
    <property type="nucleotide sequence ID" value="NZ_FWFX01000005.1"/>
</dbReference>
<dbReference type="EMBL" id="FWFX01000005">
    <property type="protein sequence ID" value="SLN40966.1"/>
    <property type="molecule type" value="Genomic_DNA"/>
</dbReference>
<dbReference type="CDD" id="cd02966">
    <property type="entry name" value="TlpA_like_family"/>
    <property type="match status" value="1"/>
</dbReference>
<dbReference type="Proteomes" id="UP000193061">
    <property type="component" value="Unassembled WGS sequence"/>
</dbReference>
<dbReference type="Pfam" id="PF00578">
    <property type="entry name" value="AhpC-TSA"/>
    <property type="match status" value="1"/>
</dbReference>
<evidence type="ECO:0000313" key="5">
    <source>
        <dbReference type="Proteomes" id="UP000193061"/>
    </source>
</evidence>
<reference evidence="4 5" key="1">
    <citation type="submission" date="2017-03" db="EMBL/GenBank/DDBJ databases">
        <authorList>
            <person name="Afonso C.L."/>
            <person name="Miller P.J."/>
            <person name="Scott M.A."/>
            <person name="Spackman E."/>
            <person name="Goraichik I."/>
            <person name="Dimitrov K.M."/>
            <person name="Suarez D.L."/>
            <person name="Swayne D.E."/>
        </authorList>
    </citation>
    <scope>NUCLEOTIDE SEQUENCE [LARGE SCALE GENOMIC DNA]</scope>
    <source>
        <strain evidence="4 5">CECT 7450</strain>
    </source>
</reference>
<evidence type="ECO:0000256" key="1">
    <source>
        <dbReference type="ARBA" id="ARBA00023284"/>
    </source>
</evidence>
<evidence type="ECO:0000259" key="3">
    <source>
        <dbReference type="PROSITE" id="PS51352"/>
    </source>
</evidence>
<gene>
    <name evidence="4" type="primary">tlpA</name>
    <name evidence="4" type="ORF">ROA7450_01981</name>
</gene>
<dbReference type="Gene3D" id="3.40.30.10">
    <property type="entry name" value="Glutaredoxin"/>
    <property type="match status" value="1"/>
</dbReference>
<dbReference type="InterPro" id="IPR036249">
    <property type="entry name" value="Thioredoxin-like_sf"/>
</dbReference>
<dbReference type="PROSITE" id="PS00194">
    <property type="entry name" value="THIOREDOXIN_1"/>
    <property type="match status" value="1"/>
</dbReference>
<dbReference type="PANTHER" id="PTHR42852">
    <property type="entry name" value="THIOL:DISULFIDE INTERCHANGE PROTEIN DSBE"/>
    <property type="match status" value="1"/>
</dbReference>
<feature type="domain" description="Thioredoxin" evidence="3">
    <location>
        <begin position="40"/>
        <end position="186"/>
    </location>
</feature>
<dbReference type="PROSITE" id="PS51352">
    <property type="entry name" value="THIOREDOXIN_2"/>
    <property type="match status" value="1"/>
</dbReference>
<keyword evidence="1" id="KW-0676">Redox-active center</keyword>
<accession>A0A1X6Z7B8</accession>
<dbReference type="PANTHER" id="PTHR42852:SF18">
    <property type="entry name" value="CHROMOSOME UNDETERMINED SCAFFOLD_47, WHOLE GENOME SHOTGUN SEQUENCE"/>
    <property type="match status" value="1"/>
</dbReference>
<proteinExistence type="predicted"/>
<keyword evidence="5" id="KW-1185">Reference proteome</keyword>
<feature type="signal peptide" evidence="2">
    <location>
        <begin position="1"/>
        <end position="22"/>
    </location>
</feature>
<dbReference type="InterPro" id="IPR050553">
    <property type="entry name" value="Thioredoxin_ResA/DsbE_sf"/>
</dbReference>
<dbReference type="InterPro" id="IPR000866">
    <property type="entry name" value="AhpC/TSA"/>
</dbReference>
<name>A0A1X6Z7B8_9RHOB</name>
<evidence type="ECO:0000256" key="2">
    <source>
        <dbReference type="SAM" id="SignalP"/>
    </source>
</evidence>
<organism evidence="4 5">
    <name type="scientific">Roseovarius albus</name>
    <dbReference type="NCBI Taxonomy" id="1247867"/>
    <lineage>
        <taxon>Bacteria</taxon>
        <taxon>Pseudomonadati</taxon>
        <taxon>Pseudomonadota</taxon>
        <taxon>Alphaproteobacteria</taxon>
        <taxon>Rhodobacterales</taxon>
        <taxon>Roseobacteraceae</taxon>
        <taxon>Roseovarius</taxon>
    </lineage>
</organism>
<dbReference type="InterPro" id="IPR017937">
    <property type="entry name" value="Thioredoxin_CS"/>
</dbReference>